<dbReference type="Gene3D" id="3.40.50.10190">
    <property type="entry name" value="BRCT domain"/>
    <property type="match status" value="1"/>
</dbReference>
<dbReference type="Pfam" id="PF00533">
    <property type="entry name" value="BRCT"/>
    <property type="match status" value="1"/>
</dbReference>
<dbReference type="SUPFAM" id="SSF52113">
    <property type="entry name" value="BRCT domain"/>
    <property type="match status" value="1"/>
</dbReference>
<feature type="domain" description="BRCT" evidence="1">
    <location>
        <begin position="3"/>
        <end position="87"/>
    </location>
</feature>
<proteinExistence type="predicted"/>
<reference evidence="2" key="1">
    <citation type="journal article" date="2015" name="Nature">
        <title>Bacteriocin production augments niche competition by enterococci in the mammalian gastrointestinal tract.</title>
        <authorList>
            <person name="Kommineni S."/>
            <person name="Bretl D.J."/>
            <person name="Lam V."/>
            <person name="Chakraborty R."/>
            <person name="Hayward M."/>
            <person name="Simpson P."/>
            <person name="Cao Y."/>
            <person name="Bousounis P."/>
            <person name="Kristich C.J."/>
            <person name="Salzman N.H."/>
        </authorList>
    </citation>
    <scope>NUCLEOTIDE SEQUENCE</scope>
    <source>
        <strain evidence="2">CK135</strain>
        <plasmid evidence="2">pPD1</plasmid>
    </source>
</reference>
<name>A0A0N7DJR2_ENTFL</name>
<keyword evidence="2" id="KW-0614">Plasmid</keyword>
<dbReference type="InterPro" id="IPR036420">
    <property type="entry name" value="BRCT_dom_sf"/>
</dbReference>
<sequence length="99" mass="11318">MDLTDQRVVFTGTLQQMTRTQAIGLVHSLNGHCQSSVTSKTNFLVCGQYSKSLFDDSLYTKKEQTARDLIALGHEITILSEVEFYALISQQLKEWQRYL</sequence>
<protein>
    <submittedName>
        <fullName evidence="2">Ppd6</fullName>
    </submittedName>
</protein>
<organism evidence="2">
    <name type="scientific">Enterococcus faecalis</name>
    <name type="common">Streptococcus faecalis</name>
    <dbReference type="NCBI Taxonomy" id="1351"/>
    <lineage>
        <taxon>Bacteria</taxon>
        <taxon>Bacillati</taxon>
        <taxon>Bacillota</taxon>
        <taxon>Bacilli</taxon>
        <taxon>Lactobacillales</taxon>
        <taxon>Enterococcaceae</taxon>
        <taxon>Enterococcus</taxon>
    </lineage>
</organism>
<accession>A0A0N7DJR2</accession>
<dbReference type="RefSeq" id="WP_010824095.1">
    <property type="nucleotide sequence ID" value="NZ_JAJPST010000001.1"/>
</dbReference>
<gene>
    <name evidence="2" type="primary">ppd6</name>
</gene>
<dbReference type="CDD" id="cd17748">
    <property type="entry name" value="BRCT_DNA_ligase_like"/>
    <property type="match status" value="1"/>
</dbReference>
<dbReference type="AlphaFoldDB" id="A0A0N7DJR2"/>
<evidence type="ECO:0000259" key="1">
    <source>
        <dbReference type="Pfam" id="PF00533"/>
    </source>
</evidence>
<evidence type="ECO:0000313" key="2">
    <source>
        <dbReference type="EMBL" id="AKU62163.1"/>
    </source>
</evidence>
<geneLocation type="plasmid" evidence="2">
    <name>pPD1</name>
</geneLocation>
<dbReference type="InterPro" id="IPR001357">
    <property type="entry name" value="BRCT_dom"/>
</dbReference>
<dbReference type="EMBL" id="KT290268">
    <property type="protein sequence ID" value="AKU62163.1"/>
    <property type="molecule type" value="Genomic_DNA"/>
</dbReference>